<sequence length="575" mass="63662">MRSYNLRFLLVCAAVFGSAPCSPVRAATPLEALAQAHYQAEWAFNPVTATQTGIHAGDGRLNDVSLAGFAARDTRLHHERDSLHALLAGKTLSPRERDEAETLDGEIARILITDERIQPQLHDPDLYVSSLTSALYSLIERDFAPLDRRMDSAIARERAMPAMLDQARTQLTTIPAEFRDIAREDLAGSFAFVTHDIHAAFRDVDDPKRQQDLAEASRNVVAALHRFQDYLGSVKPLGSFVLGRDTMQAMLAADLVDLPVEQIVKAGRAQLARDRADFLQAEKQVDPAAPDQALAVVRQDHPAADRLIATAQAQLDGLQQFVMAHALVTLPSHTLPRVIETPPFGRALITAAMDWPGALERSTRPGAQIAFYNVTPPDPSSPAAEQREMLEDLNRPLLLNITVHEAMPGHFVQSLYLHHNPGWSLIRKLASSYATTEGWAHYSEQMMVEEGLRDHDPKLHLMQLQDALLRDCRLLAAFGMHAQGMSLADATAMMRTQCFQSGAAAAKEARRGTEDPEYYAYTLGKLMILHLRDDERRAQGAAFSLERFHDALLGAGLMPMRIIRREMTGHDAPLL</sequence>
<feature type="chain" id="PRO_5045488495" evidence="1">
    <location>
        <begin position="27"/>
        <end position="575"/>
    </location>
</feature>
<evidence type="ECO:0000256" key="1">
    <source>
        <dbReference type="SAM" id="SignalP"/>
    </source>
</evidence>
<dbReference type="Pfam" id="PF05960">
    <property type="entry name" value="DUF885"/>
    <property type="match status" value="1"/>
</dbReference>
<protein>
    <submittedName>
        <fullName evidence="2">DUF885 domain-containing protein</fullName>
    </submittedName>
</protein>
<comment type="caution">
    <text evidence="2">The sequence shown here is derived from an EMBL/GenBank/DDBJ whole genome shotgun (WGS) entry which is preliminary data.</text>
</comment>
<dbReference type="PANTHER" id="PTHR33361">
    <property type="entry name" value="GLR0591 PROTEIN"/>
    <property type="match status" value="1"/>
</dbReference>
<feature type="signal peptide" evidence="1">
    <location>
        <begin position="1"/>
        <end position="26"/>
    </location>
</feature>
<keyword evidence="1" id="KW-0732">Signal</keyword>
<dbReference type="PANTHER" id="PTHR33361:SF15">
    <property type="entry name" value="DUF885 FAMILY LIPOPROTEIN"/>
    <property type="match status" value="1"/>
</dbReference>
<dbReference type="Proteomes" id="UP001524587">
    <property type="component" value="Unassembled WGS sequence"/>
</dbReference>
<dbReference type="InterPro" id="IPR010281">
    <property type="entry name" value="DUF885"/>
</dbReference>
<evidence type="ECO:0000313" key="3">
    <source>
        <dbReference type="Proteomes" id="UP001524587"/>
    </source>
</evidence>
<evidence type="ECO:0000313" key="2">
    <source>
        <dbReference type="EMBL" id="MCQ8278974.1"/>
    </source>
</evidence>
<accession>A0ABT1W7W9</accession>
<dbReference type="RefSeq" id="WP_422864454.1">
    <property type="nucleotide sequence ID" value="NZ_JAMSKV010000009.1"/>
</dbReference>
<dbReference type="EMBL" id="JAMSKV010000009">
    <property type="protein sequence ID" value="MCQ8278974.1"/>
    <property type="molecule type" value="Genomic_DNA"/>
</dbReference>
<organism evidence="2 3">
    <name type="scientific">Endosaccharibacter trunci</name>
    <dbReference type="NCBI Taxonomy" id="2812733"/>
    <lineage>
        <taxon>Bacteria</taxon>
        <taxon>Pseudomonadati</taxon>
        <taxon>Pseudomonadota</taxon>
        <taxon>Alphaproteobacteria</taxon>
        <taxon>Acetobacterales</taxon>
        <taxon>Acetobacteraceae</taxon>
        <taxon>Endosaccharibacter</taxon>
    </lineage>
</organism>
<gene>
    <name evidence="2" type="ORF">NFI95_11000</name>
</gene>
<name>A0ABT1W7W9_9PROT</name>
<reference evidence="2 3" key="1">
    <citation type="submission" date="2022-06" db="EMBL/GenBank/DDBJ databases">
        <title>Endosaccharibacter gen. nov., sp. nov., endophytic bacteria isolated from sugarcane.</title>
        <authorList>
            <person name="Pitiwittayakul N."/>
            <person name="Yukphan P."/>
            <person name="Charoenyingcharoen P."/>
            <person name="Tanasupawat S."/>
        </authorList>
    </citation>
    <scope>NUCLEOTIDE SEQUENCE [LARGE SCALE GENOMIC DNA]</scope>
    <source>
        <strain evidence="2 3">KSS8</strain>
    </source>
</reference>
<keyword evidence="3" id="KW-1185">Reference proteome</keyword>
<proteinExistence type="predicted"/>